<reference evidence="1" key="3">
    <citation type="submission" date="2025-09" db="UniProtKB">
        <authorList>
            <consortium name="Ensembl"/>
        </authorList>
    </citation>
    <scope>IDENTIFICATION</scope>
</reference>
<dbReference type="AlphaFoldDB" id="G1Q4U7"/>
<dbReference type="STRING" id="59463.ENSMLUP00000018730"/>
<evidence type="ECO:0008006" key="3">
    <source>
        <dbReference type="Google" id="ProtNLM"/>
    </source>
</evidence>
<reference evidence="1 2" key="1">
    <citation type="journal article" date="2011" name="Nature">
        <title>A high-resolution map of human evolutionary constraint using 29 mammals.</title>
        <authorList>
            <person name="Lindblad-Toh K."/>
            <person name="Garber M."/>
            <person name="Zuk O."/>
            <person name="Lin M.F."/>
            <person name="Parker B.J."/>
            <person name="Washietl S."/>
            <person name="Kheradpour P."/>
            <person name="Ernst J."/>
            <person name="Jordan G."/>
            <person name="Mauceli E."/>
            <person name="Ward L.D."/>
            <person name="Lowe C.B."/>
            <person name="Holloway A.K."/>
            <person name="Clamp M."/>
            <person name="Gnerre S."/>
            <person name="Alfoldi J."/>
            <person name="Beal K."/>
            <person name="Chang J."/>
            <person name="Clawson H."/>
            <person name="Cuff J."/>
            <person name="Di Palma F."/>
            <person name="Fitzgerald S."/>
            <person name="Flicek P."/>
            <person name="Guttman M."/>
            <person name="Hubisz M.J."/>
            <person name="Jaffe D.B."/>
            <person name="Jungreis I."/>
            <person name="Kent W.J."/>
            <person name="Kostka D."/>
            <person name="Lara M."/>
            <person name="Martins A.L."/>
            <person name="Massingham T."/>
            <person name="Moltke I."/>
            <person name="Raney B.J."/>
            <person name="Rasmussen M.D."/>
            <person name="Robinson J."/>
            <person name="Stark A."/>
            <person name="Vilella A.J."/>
            <person name="Wen J."/>
            <person name="Xie X."/>
            <person name="Zody M.C."/>
            <person name="Baldwin J."/>
            <person name="Bloom T."/>
            <person name="Chin C.W."/>
            <person name="Heiman D."/>
            <person name="Nicol R."/>
            <person name="Nusbaum C."/>
            <person name="Young S."/>
            <person name="Wilkinson J."/>
            <person name="Worley K.C."/>
            <person name="Kovar C.L."/>
            <person name="Muzny D.M."/>
            <person name="Gibbs R.A."/>
            <person name="Cree A."/>
            <person name="Dihn H.H."/>
            <person name="Fowler G."/>
            <person name="Jhangiani S."/>
            <person name="Joshi V."/>
            <person name="Lee S."/>
            <person name="Lewis L.R."/>
            <person name="Nazareth L.V."/>
            <person name="Okwuonu G."/>
            <person name="Santibanez J."/>
            <person name="Warren W.C."/>
            <person name="Mardis E.R."/>
            <person name="Weinstock G.M."/>
            <person name="Wilson R.K."/>
            <person name="Delehaunty K."/>
            <person name="Dooling D."/>
            <person name="Fronik C."/>
            <person name="Fulton L."/>
            <person name="Fulton B."/>
            <person name="Graves T."/>
            <person name="Minx P."/>
            <person name="Sodergren E."/>
            <person name="Birney E."/>
            <person name="Margulies E.H."/>
            <person name="Herrero J."/>
            <person name="Green E.D."/>
            <person name="Haussler D."/>
            <person name="Siepel A."/>
            <person name="Goldman N."/>
            <person name="Pollard K.S."/>
            <person name="Pedersen J.S."/>
            <person name="Lander E.S."/>
            <person name="Kellis M."/>
        </authorList>
    </citation>
    <scope>NUCLEOTIDE SEQUENCE [LARGE SCALE GENOMIC DNA]</scope>
</reference>
<evidence type="ECO:0000313" key="2">
    <source>
        <dbReference type="Proteomes" id="UP000001074"/>
    </source>
</evidence>
<organism evidence="1 2">
    <name type="scientific">Myotis lucifugus</name>
    <name type="common">Little brown bat</name>
    <dbReference type="NCBI Taxonomy" id="59463"/>
    <lineage>
        <taxon>Eukaryota</taxon>
        <taxon>Metazoa</taxon>
        <taxon>Chordata</taxon>
        <taxon>Craniata</taxon>
        <taxon>Vertebrata</taxon>
        <taxon>Euteleostomi</taxon>
        <taxon>Mammalia</taxon>
        <taxon>Eutheria</taxon>
        <taxon>Laurasiatheria</taxon>
        <taxon>Chiroptera</taxon>
        <taxon>Yangochiroptera</taxon>
        <taxon>Vespertilionidae</taxon>
        <taxon>Myotis</taxon>
    </lineage>
</organism>
<reference evidence="1" key="2">
    <citation type="submission" date="2025-08" db="UniProtKB">
        <authorList>
            <consortium name="Ensembl"/>
        </authorList>
    </citation>
    <scope>IDENTIFICATION</scope>
</reference>
<protein>
    <recommendedName>
        <fullName evidence="3">C2H2-type domain-containing protein</fullName>
    </recommendedName>
</protein>
<accession>G1Q4U7</accession>
<dbReference type="EMBL" id="AAPE02049170">
    <property type="status" value="NOT_ANNOTATED_CDS"/>
    <property type="molecule type" value="Genomic_DNA"/>
</dbReference>
<dbReference type="GeneTree" id="ENSGT00940000154693"/>
<dbReference type="Ensembl" id="ENSMLUT00000016322.2">
    <property type="protein sequence ID" value="ENSMLUP00000018730.1"/>
    <property type="gene ID" value="ENSMLUG00000028036.1"/>
</dbReference>
<name>G1Q4U7_MYOLU</name>
<keyword evidence="2" id="KW-1185">Reference proteome</keyword>
<proteinExistence type="predicted"/>
<dbReference type="Proteomes" id="UP000001074">
    <property type="component" value="Unassembled WGS sequence"/>
</dbReference>
<sequence>DTLVYRNEIAYISVTQASKSSLAWVRVKVFALVSSVGCRHKMDDKEACSEQSVFIQGESQVRASKTAPATQKTHLCKRCFSVLKDILHLTESHAAHFEQKAFISDACVGDFCFSGNPHQQQRNECREEPWKEAMDGASFVSRCSFSLSSVPSTSREVGKDLRYNSELPQHQVTLNTEELHCGSEISQEFLDGKSHHQWGECE</sequence>
<dbReference type="InParanoid" id="G1Q4U7"/>
<evidence type="ECO:0000313" key="1">
    <source>
        <dbReference type="Ensembl" id="ENSMLUP00000018730.1"/>
    </source>
</evidence>
<dbReference type="HOGENOM" id="CLU_002678_55_0_1"/>
<dbReference type="eggNOG" id="KOG1721">
    <property type="taxonomic scope" value="Eukaryota"/>
</dbReference>